<dbReference type="AlphaFoldDB" id="A0A9X2Q8Y3"/>
<proteinExistence type="predicted"/>
<gene>
    <name evidence="2" type="ORF">GGP71_002803</name>
</gene>
<reference evidence="2" key="1">
    <citation type="submission" date="2022-08" db="EMBL/GenBank/DDBJ databases">
        <title>Genomic Encyclopedia of Type Strains, Phase V (KMG-V): Genome sequencing to study the core and pangenomes of soil and plant-associated prokaryotes.</title>
        <authorList>
            <person name="Whitman W."/>
        </authorList>
    </citation>
    <scope>NUCLEOTIDE SEQUENCE</scope>
    <source>
        <strain evidence="2">0</strain>
    </source>
</reference>
<comment type="caution">
    <text evidence="2">The sequence shown here is derived from an EMBL/GenBank/DDBJ whole genome shotgun (WGS) entry which is preliminary data.</text>
</comment>
<evidence type="ECO:0000313" key="3">
    <source>
        <dbReference type="Proteomes" id="UP001155027"/>
    </source>
</evidence>
<name>A0A9X2Q8Y3_9BACT</name>
<evidence type="ECO:0000313" key="2">
    <source>
        <dbReference type="EMBL" id="MCS3678861.1"/>
    </source>
</evidence>
<organism evidence="2 3">
    <name type="scientific">Salinibacter ruber</name>
    <dbReference type="NCBI Taxonomy" id="146919"/>
    <lineage>
        <taxon>Bacteria</taxon>
        <taxon>Pseudomonadati</taxon>
        <taxon>Rhodothermota</taxon>
        <taxon>Rhodothermia</taxon>
        <taxon>Rhodothermales</taxon>
        <taxon>Salinibacteraceae</taxon>
        <taxon>Salinibacter</taxon>
    </lineage>
</organism>
<protein>
    <submittedName>
        <fullName evidence="2">Uncharacterized protein</fullName>
    </submittedName>
</protein>
<evidence type="ECO:0000256" key="1">
    <source>
        <dbReference type="SAM" id="MobiDB-lite"/>
    </source>
</evidence>
<feature type="compositionally biased region" description="Basic and acidic residues" evidence="1">
    <location>
        <begin position="52"/>
        <end position="61"/>
    </location>
</feature>
<accession>A0A9X2Q8Y3</accession>
<sequence length="114" mass="12303">MHVYFHGRPARVGGRQVADRGAAAHQSDTMPAWWFDPEAPPRVDGEELPIPARKDGGEHGGGRKGLTPGDYREAVQEGDNMAAIGRILDVNEKTVREQCKRHGIEVPSIGGVPG</sequence>
<dbReference type="RefSeq" id="WP_259080879.1">
    <property type="nucleotide sequence ID" value="NZ_JANUAU010000010.1"/>
</dbReference>
<dbReference type="EMBL" id="JANUAU010000010">
    <property type="protein sequence ID" value="MCS3678861.1"/>
    <property type="molecule type" value="Genomic_DNA"/>
</dbReference>
<dbReference type="Proteomes" id="UP001155027">
    <property type="component" value="Unassembled WGS sequence"/>
</dbReference>
<feature type="region of interest" description="Disordered" evidence="1">
    <location>
        <begin position="1"/>
        <end position="71"/>
    </location>
</feature>